<evidence type="ECO:0000256" key="12">
    <source>
        <dbReference type="SAM" id="MobiDB-lite"/>
    </source>
</evidence>
<evidence type="ECO:0000256" key="2">
    <source>
        <dbReference type="ARBA" id="ARBA00022603"/>
    </source>
</evidence>
<evidence type="ECO:0000256" key="4">
    <source>
        <dbReference type="ARBA" id="ARBA00022691"/>
    </source>
</evidence>
<feature type="binding site" evidence="11">
    <location>
        <position position="103"/>
    </location>
    <ligand>
        <name>S-adenosyl-L-methionine</name>
        <dbReference type="ChEBI" id="CHEBI:59789"/>
    </ligand>
</feature>
<dbReference type="GO" id="GO:0032259">
    <property type="term" value="P:methylation"/>
    <property type="evidence" value="ECO:0007669"/>
    <property type="project" value="UniProtKB-KW"/>
</dbReference>
<comment type="catalytic activity">
    <reaction evidence="10">
        <text>N-terminal L-alanyl-L-prolyl-L-lysyl-[protein] + 3 S-adenosyl-L-methionine = N-terminal N,N,N-trimethyl-L-alanyl-L-prolyl-L-lysyl-[protein] + 3 S-adenosyl-L-homocysteine + 3 H(+)</text>
        <dbReference type="Rhea" id="RHEA:54712"/>
        <dbReference type="Rhea" id="RHEA-COMP:13785"/>
        <dbReference type="Rhea" id="RHEA-COMP:13971"/>
        <dbReference type="ChEBI" id="CHEBI:15378"/>
        <dbReference type="ChEBI" id="CHEBI:57856"/>
        <dbReference type="ChEBI" id="CHEBI:59789"/>
        <dbReference type="ChEBI" id="CHEBI:138057"/>
        <dbReference type="ChEBI" id="CHEBI:138315"/>
        <dbReference type="EC" id="2.1.1.244"/>
    </reaction>
</comment>
<feature type="binding site" evidence="11">
    <location>
        <position position="168"/>
    </location>
    <ligand>
        <name>S-adenosyl-L-methionine</name>
        <dbReference type="ChEBI" id="CHEBI:59789"/>
    </ligand>
</feature>
<dbReference type="Proteomes" id="UP000013776">
    <property type="component" value="Unassembled WGS sequence"/>
</dbReference>
<feature type="region of interest" description="Disordered" evidence="12">
    <location>
        <begin position="60"/>
        <end position="89"/>
    </location>
</feature>
<dbReference type="VEuPathDB" id="FungiDB:TAPDE_004119"/>
<comment type="similarity">
    <text evidence="1">Belongs to the methyltransferase superfamily. NTM1 family.</text>
</comment>
<accession>R4XDT5</accession>
<dbReference type="EC" id="2.1.1.244" evidence="5"/>
<dbReference type="GO" id="GO:0071885">
    <property type="term" value="F:N-terminal protein N-methyltransferase activity"/>
    <property type="evidence" value="ECO:0007669"/>
    <property type="project" value="UniProtKB-EC"/>
</dbReference>
<dbReference type="Pfam" id="PF05891">
    <property type="entry name" value="Methyltransf_PK"/>
    <property type="match status" value="2"/>
</dbReference>
<evidence type="ECO:0000256" key="10">
    <source>
        <dbReference type="ARBA" id="ARBA00048167"/>
    </source>
</evidence>
<evidence type="ECO:0000313" key="13">
    <source>
        <dbReference type="EMBL" id="CCG83792.1"/>
    </source>
</evidence>
<dbReference type="AlphaFoldDB" id="R4XDT5"/>
<dbReference type="eggNOG" id="KOG3178">
    <property type="taxonomic scope" value="Eukaryota"/>
</dbReference>
<keyword evidence="14" id="KW-1185">Reference proteome</keyword>
<comment type="caution">
    <text evidence="13">The sequence shown here is derived from an EMBL/GenBank/DDBJ whole genome shotgun (WGS) entry which is preliminary data.</text>
</comment>
<evidence type="ECO:0000256" key="9">
    <source>
        <dbReference type="ARBA" id="ARBA00047885"/>
    </source>
</evidence>
<dbReference type="PANTHER" id="PTHR12753">
    <property type="entry name" value="AD-003 - RELATED"/>
    <property type="match status" value="1"/>
</dbReference>
<dbReference type="OrthoDB" id="1298661at2759"/>
<dbReference type="GO" id="GO:0005737">
    <property type="term" value="C:cytoplasm"/>
    <property type="evidence" value="ECO:0007669"/>
    <property type="project" value="TreeGrafter"/>
</dbReference>
<keyword evidence="3" id="KW-0808">Transferase</keyword>
<name>R4XDT5_TAPDE</name>
<comment type="catalytic activity">
    <reaction evidence="9">
        <text>N-terminal L-prolyl-L-prolyl-L-lysyl-[protein] + 2 S-adenosyl-L-methionine = N-terminal N,N-dimethyl-L-prolyl-L-prolyl-L-lysyl-[protein] + 2 S-adenosyl-L-homocysteine + 2 H(+)</text>
        <dbReference type="Rhea" id="RHEA:54736"/>
        <dbReference type="Rhea" id="RHEA-COMP:13787"/>
        <dbReference type="Rhea" id="RHEA-COMP:13974"/>
        <dbReference type="ChEBI" id="CHEBI:15378"/>
        <dbReference type="ChEBI" id="CHEBI:57856"/>
        <dbReference type="ChEBI" id="CHEBI:59789"/>
        <dbReference type="ChEBI" id="CHEBI:138059"/>
        <dbReference type="ChEBI" id="CHEBI:138318"/>
        <dbReference type="EC" id="2.1.1.244"/>
    </reaction>
</comment>
<protein>
    <recommendedName>
        <fullName evidence="6">Alpha N-terminal protein methyltransferase 1</fullName>
        <ecNumber evidence="5">2.1.1.244</ecNumber>
    </recommendedName>
    <alternativeName>
        <fullName evidence="7">X-Pro-Lys N-terminal protein methyltransferase 1</fullName>
    </alternativeName>
</protein>
<dbReference type="PANTHER" id="PTHR12753:SF0">
    <property type="entry name" value="ALPHA N-TERMINAL PROTEIN METHYLTRANSFERASE 1"/>
    <property type="match status" value="1"/>
</dbReference>
<evidence type="ECO:0000256" key="7">
    <source>
        <dbReference type="ARBA" id="ARBA00043129"/>
    </source>
</evidence>
<sequence>MAGKVPDYEAAVTYWSSQPTTVDGMLGGYGRGRVPRLDIQHSTLFVRQLVSAGQLRIASATAPDRPRKRSRRDSFSSSSEGAKGDEDDGGLVRTVDCGAGIGRVTQDLLLGISDVVDLVEPCAPFTAEIRSCAGLQAARLAGQVGDVLTIGVQDFTPLPDRYTIVWNQWCLGQLSDPDLVAFLGRCKVALKADKALIFVKENIAQGEDVFDEQDSSWTRSEASFLRIFREAGLKCVKSSLQHGFPKELYQVKLWALR</sequence>
<evidence type="ECO:0000256" key="5">
    <source>
        <dbReference type="ARBA" id="ARBA00039112"/>
    </source>
</evidence>
<organism evidence="13 14">
    <name type="scientific">Taphrina deformans (strain PYCC 5710 / ATCC 11124 / CBS 356.35 / IMI 108563 / JCM 9778 / NBRC 8474)</name>
    <name type="common">Peach leaf curl fungus</name>
    <name type="synonym">Lalaria deformans</name>
    <dbReference type="NCBI Taxonomy" id="1097556"/>
    <lineage>
        <taxon>Eukaryota</taxon>
        <taxon>Fungi</taxon>
        <taxon>Dikarya</taxon>
        <taxon>Ascomycota</taxon>
        <taxon>Taphrinomycotina</taxon>
        <taxon>Taphrinomycetes</taxon>
        <taxon>Taphrinales</taxon>
        <taxon>Taphrinaceae</taxon>
        <taxon>Taphrina</taxon>
    </lineage>
</organism>
<dbReference type="InterPro" id="IPR008576">
    <property type="entry name" value="MeTrfase_NTM1"/>
</dbReference>
<evidence type="ECO:0000256" key="3">
    <source>
        <dbReference type="ARBA" id="ARBA00022679"/>
    </source>
</evidence>
<proteinExistence type="inferred from homology"/>
<evidence type="ECO:0000256" key="11">
    <source>
        <dbReference type="PIRSR" id="PIRSR016958-1"/>
    </source>
</evidence>
<feature type="binding site" evidence="11">
    <location>
        <position position="98"/>
    </location>
    <ligand>
        <name>S-adenosyl-L-methionine</name>
        <dbReference type="ChEBI" id="CHEBI:59789"/>
    </ligand>
</feature>
<reference evidence="13 14" key="1">
    <citation type="journal article" date="2013" name="MBio">
        <title>Genome sequencing of the plant pathogen Taphrina deformans, the causal agent of peach leaf curl.</title>
        <authorList>
            <person name="Cisse O.H."/>
            <person name="Almeida J.M.G.C.F."/>
            <person name="Fonseca A."/>
            <person name="Kumar A.A."/>
            <person name="Salojaervi J."/>
            <person name="Overmyer K."/>
            <person name="Hauser P.M."/>
            <person name="Pagni M."/>
        </authorList>
    </citation>
    <scope>NUCLEOTIDE SEQUENCE [LARGE SCALE GENOMIC DNA]</scope>
    <source>
        <strain evidence="14">PYCC 5710 / ATCC 11124 / CBS 356.35 / IMI 108563 / JCM 9778 / NBRC 8474</strain>
    </source>
</reference>
<gene>
    <name evidence="13" type="ORF">TAPDE_004119</name>
</gene>
<dbReference type="STRING" id="1097556.R4XDT5"/>
<feature type="binding site" evidence="11">
    <location>
        <begin position="152"/>
        <end position="153"/>
    </location>
    <ligand>
        <name>S-adenosyl-L-methionine</name>
        <dbReference type="ChEBI" id="CHEBI:59789"/>
    </ligand>
</feature>
<evidence type="ECO:0000313" key="14">
    <source>
        <dbReference type="Proteomes" id="UP000013776"/>
    </source>
</evidence>
<evidence type="ECO:0000256" key="6">
    <source>
        <dbReference type="ARBA" id="ARBA00039449"/>
    </source>
</evidence>
<comment type="catalytic activity">
    <reaction evidence="8">
        <text>N-terminal L-seryl-L-prolyl-L-lysyl-[protein] + 3 S-adenosyl-L-methionine = N-terminal N,N,N-trimethyl-L-seryl-L-prolyl-L-lysyl-[protein] + 3 S-adenosyl-L-homocysteine + 3 H(+)</text>
        <dbReference type="Rhea" id="RHEA:54724"/>
        <dbReference type="Rhea" id="RHEA-COMP:13789"/>
        <dbReference type="Rhea" id="RHEA-COMP:13973"/>
        <dbReference type="ChEBI" id="CHEBI:15378"/>
        <dbReference type="ChEBI" id="CHEBI:57856"/>
        <dbReference type="ChEBI" id="CHEBI:59789"/>
        <dbReference type="ChEBI" id="CHEBI:138061"/>
        <dbReference type="ChEBI" id="CHEBI:138317"/>
        <dbReference type="EC" id="2.1.1.244"/>
    </reaction>
</comment>
<evidence type="ECO:0000256" key="1">
    <source>
        <dbReference type="ARBA" id="ARBA00009059"/>
    </source>
</evidence>
<dbReference type="SUPFAM" id="SSF53335">
    <property type="entry name" value="S-adenosyl-L-methionine-dependent methyltransferases"/>
    <property type="match status" value="1"/>
</dbReference>
<evidence type="ECO:0000256" key="8">
    <source>
        <dbReference type="ARBA" id="ARBA00047306"/>
    </source>
</evidence>
<keyword evidence="4 11" id="KW-0949">S-adenosyl-L-methionine</keyword>
<dbReference type="EMBL" id="CAHR02000177">
    <property type="protein sequence ID" value="CCG83792.1"/>
    <property type="molecule type" value="Genomic_DNA"/>
</dbReference>
<keyword evidence="2" id="KW-0489">Methyltransferase</keyword>
<dbReference type="PIRSF" id="PIRSF016958">
    <property type="entry name" value="DUF858_MeTrfase_lik"/>
    <property type="match status" value="1"/>
</dbReference>
<dbReference type="Gene3D" id="3.40.50.150">
    <property type="entry name" value="Vaccinia Virus protein VP39"/>
    <property type="match status" value="1"/>
</dbReference>
<dbReference type="InterPro" id="IPR029063">
    <property type="entry name" value="SAM-dependent_MTases_sf"/>
</dbReference>